<dbReference type="RefSeq" id="YP_009810761.1">
    <property type="nucleotide sequence ID" value="NC_048049.1"/>
</dbReference>
<dbReference type="EMBL" id="MH412654">
    <property type="protein sequence ID" value="AXQ70604.1"/>
    <property type="molecule type" value="Genomic_DNA"/>
</dbReference>
<dbReference type="GeneID" id="55001783"/>
<dbReference type="RefSeq" id="YP_009810963.1">
    <property type="nucleotide sequence ID" value="NC_048049.1"/>
</dbReference>
<reference evidence="2" key="1">
    <citation type="submission" date="2018-05" db="EMBL/GenBank/DDBJ databases">
        <authorList>
            <person name="You S."/>
        </authorList>
    </citation>
    <scope>NUCLEOTIDE SEQUENCE [LARGE SCALE GENOMIC DNA]</scope>
</reference>
<dbReference type="Proteomes" id="UP000257648">
    <property type="component" value="Segment"/>
</dbReference>
<keyword evidence="2" id="KW-1185">Reference proteome</keyword>
<organism evidence="1 2">
    <name type="scientific">Synechococcus phage S-T4</name>
    <dbReference type="NCBI Taxonomy" id="2268578"/>
    <lineage>
        <taxon>Viruses</taxon>
        <taxon>Duplodnaviria</taxon>
        <taxon>Heunggongvirae</taxon>
        <taxon>Uroviricota</taxon>
        <taxon>Caudoviricetes</taxon>
        <taxon>Pantevenvirales</taxon>
        <taxon>Kyanoviridae</taxon>
        <taxon>Tamkungvirus</taxon>
        <taxon>Tamkungvirus ST4</taxon>
    </lineage>
</organism>
<evidence type="ECO:0000313" key="2">
    <source>
        <dbReference type="Proteomes" id="UP000257648"/>
    </source>
</evidence>
<protein>
    <submittedName>
        <fullName evidence="1">Uncharacterized protein</fullName>
    </submittedName>
</protein>
<sequence>MNKTPNFDRFSFAAIRGRTEAPANYANDMEGGDFDDFFTAEDYDRRRYQRDARQYGYNR</sequence>
<dbReference type="KEGG" id="vg:55001985"/>
<dbReference type="EMBL" id="MH412654">
    <property type="protein sequence ID" value="AXQ70402.1"/>
    <property type="molecule type" value="Genomic_DNA"/>
</dbReference>
<reference evidence="1" key="2">
    <citation type="submission" date="2018-05" db="EMBL/GenBank/DDBJ databases">
        <authorList>
            <person name="Lanie J.A."/>
            <person name="Ng W.-L."/>
            <person name="Kazmierczak K.M."/>
            <person name="Andrzejewski T.M."/>
            <person name="Davidsen T.M."/>
            <person name="Wayne K.J."/>
            <person name="Tettelin H."/>
            <person name="Glass J.I."/>
            <person name="Rusch D."/>
            <person name="Podicherti R."/>
            <person name="Tsui H.-C.T."/>
            <person name="Winkler M.E."/>
        </authorList>
    </citation>
    <scope>NUCLEOTIDE SEQUENCE [LARGE SCALE GENOMIC DNA]</scope>
</reference>
<proteinExistence type="predicted"/>
<evidence type="ECO:0000313" key="1">
    <source>
        <dbReference type="EMBL" id="AXQ70604.1"/>
    </source>
</evidence>
<accession>A0A385EFE2</accession>
<dbReference type="KEGG" id="vg:55001783"/>
<name>A0A385EFE2_9CAUD</name>
<dbReference type="GeneID" id="55001985"/>